<keyword evidence="1" id="KW-1133">Transmembrane helix</keyword>
<gene>
    <name evidence="2" type="ORF">GCM10025789_09140</name>
</gene>
<protein>
    <recommendedName>
        <fullName evidence="4">TMhelix containing protein</fullName>
    </recommendedName>
</protein>
<evidence type="ECO:0000313" key="3">
    <source>
        <dbReference type="Proteomes" id="UP001501521"/>
    </source>
</evidence>
<evidence type="ECO:0000256" key="1">
    <source>
        <dbReference type="SAM" id="Phobius"/>
    </source>
</evidence>
<sequence>MSSEAEQPFDVEKYEAEHKKPSEVESAVLTILLFASMVVFTVGCVMLDWFK</sequence>
<reference evidence="3" key="1">
    <citation type="journal article" date="2019" name="Int. J. Syst. Evol. Microbiol.">
        <title>The Global Catalogue of Microorganisms (GCM) 10K type strain sequencing project: providing services to taxonomists for standard genome sequencing and annotation.</title>
        <authorList>
            <consortium name="The Broad Institute Genomics Platform"/>
            <consortium name="The Broad Institute Genome Sequencing Center for Infectious Disease"/>
            <person name="Wu L."/>
            <person name="Ma J."/>
        </authorList>
    </citation>
    <scope>NUCLEOTIDE SEQUENCE [LARGE SCALE GENOMIC DNA]</scope>
    <source>
        <strain evidence="3">JCM 19125</strain>
    </source>
</reference>
<feature type="transmembrane region" description="Helical" evidence="1">
    <location>
        <begin position="27"/>
        <end position="50"/>
    </location>
</feature>
<evidence type="ECO:0000313" key="2">
    <source>
        <dbReference type="EMBL" id="GAA4894122.1"/>
    </source>
</evidence>
<dbReference type="RefSeq" id="WP_345579650.1">
    <property type="nucleotide sequence ID" value="NZ_BAABLV010000016.1"/>
</dbReference>
<accession>A0ABP9F4G8</accession>
<name>A0ABP9F4G8_9ACTN</name>
<proteinExistence type="predicted"/>
<keyword evidence="1" id="KW-0812">Transmembrane</keyword>
<keyword evidence="3" id="KW-1185">Reference proteome</keyword>
<dbReference type="EMBL" id="BAABLV010000016">
    <property type="protein sequence ID" value="GAA4894122.1"/>
    <property type="molecule type" value="Genomic_DNA"/>
</dbReference>
<dbReference type="Proteomes" id="UP001501521">
    <property type="component" value="Unassembled WGS sequence"/>
</dbReference>
<comment type="caution">
    <text evidence="2">The sequence shown here is derived from an EMBL/GenBank/DDBJ whole genome shotgun (WGS) entry which is preliminary data.</text>
</comment>
<keyword evidence="1" id="KW-0472">Membrane</keyword>
<evidence type="ECO:0008006" key="4">
    <source>
        <dbReference type="Google" id="ProtNLM"/>
    </source>
</evidence>
<organism evidence="2 3">
    <name type="scientific">Tessaracoccus lubricantis</name>
    <dbReference type="NCBI Taxonomy" id="545543"/>
    <lineage>
        <taxon>Bacteria</taxon>
        <taxon>Bacillati</taxon>
        <taxon>Actinomycetota</taxon>
        <taxon>Actinomycetes</taxon>
        <taxon>Propionibacteriales</taxon>
        <taxon>Propionibacteriaceae</taxon>
        <taxon>Tessaracoccus</taxon>
    </lineage>
</organism>